<keyword evidence="3" id="KW-1185">Reference proteome</keyword>
<evidence type="ECO:0008006" key="4">
    <source>
        <dbReference type="Google" id="ProtNLM"/>
    </source>
</evidence>
<dbReference type="EMBL" id="PRLM01000003">
    <property type="protein sequence ID" value="RYC74796.1"/>
    <property type="molecule type" value="Genomic_DNA"/>
</dbReference>
<name>A0ABY0FLV2_9BACT</name>
<keyword evidence="1" id="KW-0812">Transmembrane</keyword>
<reference evidence="2 3" key="2">
    <citation type="journal article" date="2020" name="Cell Rep.">
        <title>Acquisition and Adaptation of Ultra-small Parasitic Reduced Genome Bacteria to Mammalian Hosts.</title>
        <authorList>
            <person name="McLean J.S."/>
            <person name="Bor B."/>
            <person name="Kerns K.A."/>
            <person name="Liu Q."/>
            <person name="To T.T."/>
            <person name="Solden L."/>
            <person name="Hendrickson E.L."/>
            <person name="Wrighton K."/>
            <person name="Shi W."/>
            <person name="He X."/>
        </authorList>
    </citation>
    <scope>NUCLEOTIDE SEQUENCE [LARGE SCALE GENOMIC DNA]</scope>
    <source>
        <strain evidence="2 3">TM7_G3_2_Rum_HOT_351B</strain>
    </source>
</reference>
<evidence type="ECO:0000256" key="1">
    <source>
        <dbReference type="SAM" id="Phobius"/>
    </source>
</evidence>
<comment type="caution">
    <text evidence="2">The sequence shown here is derived from an EMBL/GenBank/DDBJ whole genome shotgun (WGS) entry which is preliminary data.</text>
</comment>
<gene>
    <name evidence="2" type="ORF">G3RUM_00341</name>
</gene>
<sequence>MKNMKKRGRLKFRRVKTWKLVVVLIPLLFVDATLLRIDHIKMTELRDAVLEADRDEDDERISQTLEELKGFVFSNIVINVVDDNGNQRVTFGTGPFYLEHQYIRAANAALAEAENTISADSNPNGNIYQLASETCRAQAIANGWTWDNANYINCMVSEIQKYPAADELQDTIAASLPSTELYRKNYASPLWAPTLTGFMILLTLIIIVVIFIRGVIWVILRLSLLFV</sequence>
<evidence type="ECO:0000313" key="2">
    <source>
        <dbReference type="EMBL" id="RYC74796.1"/>
    </source>
</evidence>
<accession>A0ABY0FLV2</accession>
<reference evidence="2 3" key="1">
    <citation type="journal article" date="2018" name="bioRxiv">
        <title>Evidence of independent acquisition and adaption of ultra-small bacteria to human hosts across the highly diverse yet reduced genomes of the phylum Saccharibacteria.</title>
        <authorList>
            <person name="McLean J.S."/>
            <person name="Bor B."/>
            <person name="To T.T."/>
            <person name="Liu Q."/>
            <person name="Kearns K.A."/>
            <person name="Solden L.M."/>
            <person name="Wrighton K.C."/>
            <person name="He X."/>
            <person name="Shi W."/>
        </authorList>
    </citation>
    <scope>NUCLEOTIDE SEQUENCE [LARGE SCALE GENOMIC DNA]</scope>
    <source>
        <strain evidence="2 3">TM7_G3_2_Rum_HOT_351B</strain>
    </source>
</reference>
<feature type="transmembrane region" description="Helical" evidence="1">
    <location>
        <begin position="190"/>
        <end position="220"/>
    </location>
</feature>
<keyword evidence="1" id="KW-0472">Membrane</keyword>
<evidence type="ECO:0000313" key="3">
    <source>
        <dbReference type="Proteomes" id="UP001191019"/>
    </source>
</evidence>
<keyword evidence="1" id="KW-1133">Transmembrane helix</keyword>
<dbReference type="Proteomes" id="UP001191019">
    <property type="component" value="Unassembled WGS sequence"/>
</dbReference>
<proteinExistence type="predicted"/>
<organism evidence="2 3">
    <name type="scientific">Candidatus Nanosyncoccus alces</name>
    <dbReference type="NCBI Taxonomy" id="2171997"/>
    <lineage>
        <taxon>Bacteria</taxon>
        <taxon>Candidatus Saccharimonadota</taxon>
        <taxon>Candidatus Nanosyncoccalia</taxon>
        <taxon>Candidatus Nanosyncoccales</taxon>
        <taxon>Candidatus Nanosyncoccaceae</taxon>
        <taxon>Candidatus Nanosyncoccus</taxon>
    </lineage>
</organism>
<protein>
    <recommendedName>
        <fullName evidence="4">TPM domain-containing protein</fullName>
    </recommendedName>
</protein>